<proteinExistence type="predicted"/>
<accession>A0A8J2PIQ4</accession>
<evidence type="ECO:0000313" key="1">
    <source>
        <dbReference type="EMBL" id="CAG7823364.1"/>
    </source>
</evidence>
<evidence type="ECO:0000313" key="2">
    <source>
        <dbReference type="Proteomes" id="UP000708208"/>
    </source>
</evidence>
<dbReference type="Proteomes" id="UP000708208">
    <property type="component" value="Unassembled WGS sequence"/>
</dbReference>
<reference evidence="1" key="1">
    <citation type="submission" date="2021-06" db="EMBL/GenBank/DDBJ databases">
        <authorList>
            <person name="Hodson N. C."/>
            <person name="Mongue J. A."/>
            <person name="Jaron S. K."/>
        </authorList>
    </citation>
    <scope>NUCLEOTIDE SEQUENCE</scope>
</reference>
<protein>
    <submittedName>
        <fullName evidence="1">Uncharacterized protein</fullName>
    </submittedName>
</protein>
<dbReference type="EMBL" id="CAJVCH010529224">
    <property type="protein sequence ID" value="CAG7823364.1"/>
    <property type="molecule type" value="Genomic_DNA"/>
</dbReference>
<comment type="caution">
    <text evidence="1">The sequence shown here is derived from an EMBL/GenBank/DDBJ whole genome shotgun (WGS) entry which is preliminary data.</text>
</comment>
<sequence>MLVNNPIHSPLRNVEFSGNYPLGQRIGLTELYKVGRCSWCPSVATGGFGIIFRPARKQLPRCSFVSLEVVGGRGRTCPCSYPVDNTVRIWTLVESKFRQSGWVLTGQSVALYSIEAVSSFTLSIPPRTHAVRSTPNSSCPPSLHSYSSTLTSVELKSTPLWS</sequence>
<keyword evidence="2" id="KW-1185">Reference proteome</keyword>
<name>A0A8J2PIQ4_9HEXA</name>
<organism evidence="1 2">
    <name type="scientific">Allacma fusca</name>
    <dbReference type="NCBI Taxonomy" id="39272"/>
    <lineage>
        <taxon>Eukaryota</taxon>
        <taxon>Metazoa</taxon>
        <taxon>Ecdysozoa</taxon>
        <taxon>Arthropoda</taxon>
        <taxon>Hexapoda</taxon>
        <taxon>Collembola</taxon>
        <taxon>Symphypleona</taxon>
        <taxon>Sminthuridae</taxon>
        <taxon>Allacma</taxon>
    </lineage>
</organism>
<dbReference type="AlphaFoldDB" id="A0A8J2PIQ4"/>
<gene>
    <name evidence="1" type="ORF">AFUS01_LOCUS33585</name>
</gene>